<dbReference type="EC" id="3.2.2.-" evidence="5"/>
<accession>A0ABZ3C8E9</accession>
<keyword evidence="3 5" id="KW-0378">Hydrolase</keyword>
<dbReference type="NCBIfam" id="TIGR00567">
    <property type="entry name" value="3mg"/>
    <property type="match status" value="1"/>
</dbReference>
<dbReference type="InterPro" id="IPR036995">
    <property type="entry name" value="MPG_sf"/>
</dbReference>
<sequence>MSRRALEVAPELLGCVLWADGVGVRLVEVEAYEGADDPASHAWRGPSGRNEVMFGEAGHLYVYQMHGHACCNIVCGPTGVASAVLVRAGEVVAGVERARERRPGVRDAWLARGPGNLTRALGLAAADNGAPLLGGGRVRLEAGSPPTAVGRGPRVNVSRAWERDWRFTDPSSASVSALKLHANARTPRPAGR</sequence>
<evidence type="ECO:0000313" key="7">
    <source>
        <dbReference type="Proteomes" id="UP001434337"/>
    </source>
</evidence>
<keyword evidence="4 5" id="KW-0234">DNA repair</keyword>
<dbReference type="PANTHER" id="PTHR10429">
    <property type="entry name" value="DNA-3-METHYLADENINE GLYCOSYLASE"/>
    <property type="match status" value="1"/>
</dbReference>
<evidence type="ECO:0000256" key="1">
    <source>
        <dbReference type="ARBA" id="ARBA00009232"/>
    </source>
</evidence>
<dbReference type="PANTHER" id="PTHR10429:SF0">
    <property type="entry name" value="DNA-3-METHYLADENINE GLYCOSYLASE"/>
    <property type="match status" value="1"/>
</dbReference>
<dbReference type="EMBL" id="CP115965">
    <property type="protein sequence ID" value="WZW99053.1"/>
    <property type="molecule type" value="Genomic_DNA"/>
</dbReference>
<evidence type="ECO:0000256" key="3">
    <source>
        <dbReference type="ARBA" id="ARBA00022801"/>
    </source>
</evidence>
<organism evidence="6 7">
    <name type="scientific">Propioniciclava soli</name>
    <dbReference type="NCBI Taxonomy" id="2775081"/>
    <lineage>
        <taxon>Bacteria</taxon>
        <taxon>Bacillati</taxon>
        <taxon>Actinomycetota</taxon>
        <taxon>Actinomycetes</taxon>
        <taxon>Propionibacteriales</taxon>
        <taxon>Propionibacteriaceae</taxon>
        <taxon>Propioniciclava</taxon>
    </lineage>
</organism>
<dbReference type="SUPFAM" id="SSF50486">
    <property type="entry name" value="FMT C-terminal domain-like"/>
    <property type="match status" value="1"/>
</dbReference>
<proteinExistence type="inferred from homology"/>
<reference evidence="6 7" key="1">
    <citation type="journal article" date="2023" name="Environ Microbiome">
        <title>A coral-associated actinobacterium mitigates coral bleaching under heat stress.</title>
        <authorList>
            <person name="Li J."/>
            <person name="Zou Y."/>
            <person name="Li Q."/>
            <person name="Zhang J."/>
            <person name="Bourne D.G."/>
            <person name="Lyu Y."/>
            <person name="Liu C."/>
            <person name="Zhang S."/>
        </authorList>
    </citation>
    <scope>NUCLEOTIDE SEQUENCE [LARGE SCALE GENOMIC DNA]</scope>
    <source>
        <strain evidence="6 7">SCSIO 13291</strain>
    </source>
</reference>
<dbReference type="CDD" id="cd00540">
    <property type="entry name" value="AAG"/>
    <property type="match status" value="1"/>
</dbReference>
<evidence type="ECO:0000256" key="2">
    <source>
        <dbReference type="ARBA" id="ARBA00022763"/>
    </source>
</evidence>
<keyword evidence="6" id="KW-0326">Glycosidase</keyword>
<dbReference type="NCBIfam" id="NF002003">
    <property type="entry name" value="PRK00802.1-3"/>
    <property type="match status" value="1"/>
</dbReference>
<evidence type="ECO:0000313" key="6">
    <source>
        <dbReference type="EMBL" id="WZW99053.1"/>
    </source>
</evidence>
<dbReference type="InterPro" id="IPR003180">
    <property type="entry name" value="MPG"/>
</dbReference>
<dbReference type="RefSeq" id="WP_332836189.1">
    <property type="nucleotide sequence ID" value="NZ_CP115965.1"/>
</dbReference>
<dbReference type="Proteomes" id="UP001434337">
    <property type="component" value="Chromosome"/>
</dbReference>
<protein>
    <recommendedName>
        <fullName evidence="5">Putative 3-methyladenine DNA glycosylase</fullName>
        <ecNumber evidence="5">3.2.2.-</ecNumber>
    </recommendedName>
</protein>
<name>A0ABZ3C8E9_9ACTN</name>
<evidence type="ECO:0000256" key="5">
    <source>
        <dbReference type="HAMAP-Rule" id="MF_00527"/>
    </source>
</evidence>
<dbReference type="Gene3D" id="3.10.300.10">
    <property type="entry name" value="Methylpurine-DNA glycosylase (MPG)"/>
    <property type="match status" value="1"/>
</dbReference>
<gene>
    <name evidence="6" type="ORF">PCC79_02245</name>
</gene>
<keyword evidence="7" id="KW-1185">Reference proteome</keyword>
<dbReference type="GO" id="GO:0016798">
    <property type="term" value="F:hydrolase activity, acting on glycosyl bonds"/>
    <property type="evidence" value="ECO:0007669"/>
    <property type="project" value="UniProtKB-KW"/>
</dbReference>
<dbReference type="InterPro" id="IPR011034">
    <property type="entry name" value="Formyl_transferase-like_C_sf"/>
</dbReference>
<evidence type="ECO:0000256" key="4">
    <source>
        <dbReference type="ARBA" id="ARBA00023204"/>
    </source>
</evidence>
<comment type="similarity">
    <text evidence="1 5">Belongs to the DNA glycosylase MPG family.</text>
</comment>
<keyword evidence="2 5" id="KW-0227">DNA damage</keyword>
<dbReference type="HAMAP" id="MF_00527">
    <property type="entry name" value="3MGH"/>
    <property type="match status" value="1"/>
</dbReference>
<dbReference type="Pfam" id="PF02245">
    <property type="entry name" value="Pur_DNA_glyco"/>
    <property type="match status" value="1"/>
</dbReference>